<evidence type="ECO:0000313" key="5">
    <source>
        <dbReference type="Proteomes" id="UP000654075"/>
    </source>
</evidence>
<reference evidence="3" key="1">
    <citation type="submission" date="2021-02" db="EMBL/GenBank/DDBJ databases">
        <authorList>
            <person name="Dougan E. K."/>
            <person name="Rhodes N."/>
            <person name="Thang M."/>
            <person name="Chan C."/>
        </authorList>
    </citation>
    <scope>NUCLEOTIDE SEQUENCE</scope>
</reference>
<feature type="compositionally biased region" description="Basic and acidic residues" evidence="1">
    <location>
        <begin position="102"/>
        <end position="114"/>
    </location>
</feature>
<sequence>DAYEQNAPKAGVGNSIAGIPLGALPVEAVYAIAAAVVVLGFLTGLGLVYYRRKRARQLTSEEEMTAAGTVIGSSNPGGVEDKLGYQNPTVDKLGYQNPDLTAEQKLEEKAKAPW</sequence>
<feature type="region of interest" description="Disordered" evidence="1">
    <location>
        <begin position="69"/>
        <end position="114"/>
    </location>
</feature>
<feature type="transmembrane region" description="Helical" evidence="2">
    <location>
        <begin position="28"/>
        <end position="50"/>
    </location>
</feature>
<proteinExistence type="predicted"/>
<dbReference type="Proteomes" id="UP000654075">
    <property type="component" value="Unassembled WGS sequence"/>
</dbReference>
<keyword evidence="2" id="KW-1133">Transmembrane helix</keyword>
<dbReference type="Proteomes" id="UP000626109">
    <property type="component" value="Unassembled WGS sequence"/>
</dbReference>
<dbReference type="EMBL" id="CAJNNV010008474">
    <property type="protein sequence ID" value="CAE8596287.1"/>
    <property type="molecule type" value="Genomic_DNA"/>
</dbReference>
<feature type="non-terminal residue" evidence="3">
    <location>
        <position position="1"/>
    </location>
</feature>
<keyword evidence="5" id="KW-1185">Reference proteome</keyword>
<evidence type="ECO:0000313" key="4">
    <source>
        <dbReference type="EMBL" id="CAE8661778.1"/>
    </source>
</evidence>
<name>A0A813EF59_POLGL</name>
<evidence type="ECO:0000256" key="2">
    <source>
        <dbReference type="SAM" id="Phobius"/>
    </source>
</evidence>
<organism evidence="3 5">
    <name type="scientific">Polarella glacialis</name>
    <name type="common">Dinoflagellate</name>
    <dbReference type="NCBI Taxonomy" id="89957"/>
    <lineage>
        <taxon>Eukaryota</taxon>
        <taxon>Sar</taxon>
        <taxon>Alveolata</taxon>
        <taxon>Dinophyceae</taxon>
        <taxon>Suessiales</taxon>
        <taxon>Suessiaceae</taxon>
        <taxon>Polarella</taxon>
    </lineage>
</organism>
<comment type="caution">
    <text evidence="3">The sequence shown here is derived from an EMBL/GenBank/DDBJ whole genome shotgun (WGS) entry which is preliminary data.</text>
</comment>
<keyword evidence="2" id="KW-0812">Transmembrane</keyword>
<evidence type="ECO:0000256" key="1">
    <source>
        <dbReference type="SAM" id="MobiDB-lite"/>
    </source>
</evidence>
<keyword evidence="2" id="KW-0472">Membrane</keyword>
<evidence type="ECO:0000313" key="3">
    <source>
        <dbReference type="EMBL" id="CAE8596287.1"/>
    </source>
</evidence>
<dbReference type="EMBL" id="CAJNNW010017859">
    <property type="protein sequence ID" value="CAE8661778.1"/>
    <property type="molecule type" value="Genomic_DNA"/>
</dbReference>
<protein>
    <submittedName>
        <fullName evidence="3">Uncharacterized protein</fullName>
    </submittedName>
</protein>
<gene>
    <name evidence="3" type="ORF">PGLA1383_LOCUS14753</name>
    <name evidence="4" type="ORF">PGLA2088_LOCUS14648</name>
</gene>
<dbReference type="AlphaFoldDB" id="A0A813EF59"/>
<accession>A0A813EF59</accession>